<dbReference type="InterPro" id="IPR052598">
    <property type="entry name" value="IgSF_CEA-related"/>
</dbReference>
<feature type="domain" description="Ig-like" evidence="9">
    <location>
        <begin position="204"/>
        <end position="291"/>
    </location>
</feature>
<evidence type="ECO:0000259" key="9">
    <source>
        <dbReference type="PROSITE" id="PS50835"/>
    </source>
</evidence>
<comment type="similarity">
    <text evidence="7">Belongs to the hemolin family.</text>
</comment>
<dbReference type="Pfam" id="PF00047">
    <property type="entry name" value="ig"/>
    <property type="match status" value="1"/>
</dbReference>
<dbReference type="GO" id="GO:0005576">
    <property type="term" value="C:extracellular region"/>
    <property type="evidence" value="ECO:0007669"/>
    <property type="project" value="UniProtKB-SubCell"/>
</dbReference>
<evidence type="ECO:0000256" key="3">
    <source>
        <dbReference type="ARBA" id="ARBA00022729"/>
    </source>
</evidence>
<organism evidence="10 11">
    <name type="scientific">Parnassius apollo</name>
    <name type="common">Apollo butterfly</name>
    <name type="synonym">Papilio apollo</name>
    <dbReference type="NCBI Taxonomy" id="110799"/>
    <lineage>
        <taxon>Eukaryota</taxon>
        <taxon>Metazoa</taxon>
        <taxon>Ecdysozoa</taxon>
        <taxon>Arthropoda</taxon>
        <taxon>Hexapoda</taxon>
        <taxon>Insecta</taxon>
        <taxon>Pterygota</taxon>
        <taxon>Neoptera</taxon>
        <taxon>Endopterygota</taxon>
        <taxon>Lepidoptera</taxon>
        <taxon>Glossata</taxon>
        <taxon>Ditrysia</taxon>
        <taxon>Papilionoidea</taxon>
        <taxon>Papilionidae</taxon>
        <taxon>Parnassiinae</taxon>
        <taxon>Parnassini</taxon>
        <taxon>Parnassius</taxon>
        <taxon>Parnassius</taxon>
    </lineage>
</organism>
<dbReference type="InterPro" id="IPR013098">
    <property type="entry name" value="Ig_I-set"/>
</dbReference>
<evidence type="ECO:0000313" key="11">
    <source>
        <dbReference type="Proteomes" id="UP000691718"/>
    </source>
</evidence>
<comment type="caution">
    <text evidence="10">The sequence shown here is derived from an EMBL/GenBank/DDBJ whole genome shotgun (WGS) entry which is preliminary data.</text>
</comment>
<keyword evidence="11" id="KW-1185">Reference proteome</keyword>
<dbReference type="CDD" id="cd00096">
    <property type="entry name" value="Ig"/>
    <property type="match status" value="2"/>
</dbReference>
<dbReference type="AlphaFoldDB" id="A0A8S3XNW9"/>
<keyword evidence="3" id="KW-0732">Signal</keyword>
<evidence type="ECO:0000256" key="7">
    <source>
        <dbReference type="ARBA" id="ARBA00061228"/>
    </source>
</evidence>
<evidence type="ECO:0000256" key="1">
    <source>
        <dbReference type="ARBA" id="ARBA00004613"/>
    </source>
</evidence>
<feature type="domain" description="Ig-like" evidence="9">
    <location>
        <begin position="293"/>
        <end position="366"/>
    </location>
</feature>
<keyword evidence="4" id="KW-1015">Disulfide bond</keyword>
<evidence type="ECO:0000256" key="2">
    <source>
        <dbReference type="ARBA" id="ARBA00022525"/>
    </source>
</evidence>
<dbReference type="FunFam" id="2.60.40.10:FF:000032">
    <property type="entry name" value="palladin isoform X1"/>
    <property type="match status" value="1"/>
</dbReference>
<dbReference type="PANTHER" id="PTHR44337:SF20">
    <property type="entry name" value="CARCINOEMBRYONIC ANTIGEN-RELATED CELL ADHESION MOLECULE 5-RELATED"/>
    <property type="match status" value="1"/>
</dbReference>
<evidence type="ECO:0000256" key="6">
    <source>
        <dbReference type="ARBA" id="ARBA00023319"/>
    </source>
</evidence>
<dbReference type="PROSITE" id="PS50835">
    <property type="entry name" value="IG_LIKE"/>
    <property type="match status" value="3"/>
</dbReference>
<evidence type="ECO:0000256" key="5">
    <source>
        <dbReference type="ARBA" id="ARBA00023180"/>
    </source>
</evidence>
<dbReference type="PANTHER" id="PTHR44337">
    <property type="entry name" value="CARCINOEMBRYONIC ANTIGEN-RELATED CELL ADHESION MOLECULE 8"/>
    <property type="match status" value="1"/>
</dbReference>
<reference evidence="10" key="1">
    <citation type="submission" date="2021-04" db="EMBL/GenBank/DDBJ databases">
        <authorList>
            <person name="Tunstrom K."/>
        </authorList>
    </citation>
    <scope>NUCLEOTIDE SEQUENCE</scope>
</reference>
<dbReference type="EMBL" id="CAJQZP010001262">
    <property type="protein sequence ID" value="CAG5033986.1"/>
    <property type="molecule type" value="Genomic_DNA"/>
</dbReference>
<dbReference type="SMART" id="SM00408">
    <property type="entry name" value="IGc2"/>
    <property type="match status" value="3"/>
</dbReference>
<keyword evidence="6" id="KW-0393">Immunoglobulin domain</keyword>
<evidence type="ECO:0000256" key="8">
    <source>
        <dbReference type="ARBA" id="ARBA00068688"/>
    </source>
</evidence>
<name>A0A8S3XNW9_PARAO</name>
<evidence type="ECO:0000313" key="10">
    <source>
        <dbReference type="EMBL" id="CAG5033986.1"/>
    </source>
</evidence>
<dbReference type="Pfam" id="PF07679">
    <property type="entry name" value="I-set"/>
    <property type="match status" value="2"/>
</dbReference>
<dbReference type="OrthoDB" id="438268at2759"/>
<gene>
    <name evidence="10" type="ORF">PAPOLLO_LOCUS20238</name>
</gene>
<comment type="subcellular location">
    <subcellularLocation>
        <location evidence="1">Secreted</location>
    </subcellularLocation>
</comment>
<dbReference type="SMART" id="SM00409">
    <property type="entry name" value="IG"/>
    <property type="match status" value="3"/>
</dbReference>
<dbReference type="InterPro" id="IPR013151">
    <property type="entry name" value="Immunoglobulin_dom"/>
</dbReference>
<accession>A0A8S3XNW9</accession>
<protein>
    <recommendedName>
        <fullName evidence="8">Hemolin</fullName>
    </recommendedName>
</protein>
<evidence type="ECO:0000256" key="4">
    <source>
        <dbReference type="ARBA" id="ARBA00023157"/>
    </source>
</evidence>
<dbReference type="InterPro" id="IPR007110">
    <property type="entry name" value="Ig-like_dom"/>
</dbReference>
<keyword evidence="5" id="KW-0325">Glycoprotein</keyword>
<dbReference type="InterPro" id="IPR003598">
    <property type="entry name" value="Ig_sub2"/>
</dbReference>
<sequence length="372" mass="41336">MTGIFLPFDLHVAIRWVGPARSWLPCSAGAEPRRPPPPLDDARARLKPYFWRLDGEEVNPKRVSLNGTLEVSRKRDGGGDGVYQCAVRHHAGVVLGNPVHLKFAYMDKQFSKHPENTTIHRGQPVALSCNISSGPPASITWLKNGEELLRNSRYHILDTQLLIMDARSEDSGTYSCIATNQPANRSRVSPSGRLNVLDTVEDRPAGLLEVYHESQILTPRGSLVVLPCPVVGWPRPKLIWHLTPPGERSSELETTDEILILRNLELDQEGLYTCAVEDQRDLMKTFNVTLTTPVNITHPPTSKEVQRASTVRFNCTATGKPEPVITWYKDGQPLVLAGRINLRTSADGSQIQLVISGVTSDDAGKYHFFFPL</sequence>
<dbReference type="InterPro" id="IPR003599">
    <property type="entry name" value="Ig_sub"/>
</dbReference>
<proteinExistence type="inferred from homology"/>
<keyword evidence="2" id="KW-0964">Secreted</keyword>
<feature type="domain" description="Ig-like" evidence="9">
    <location>
        <begin position="98"/>
        <end position="189"/>
    </location>
</feature>
<dbReference type="Proteomes" id="UP000691718">
    <property type="component" value="Unassembled WGS sequence"/>
</dbReference>